<dbReference type="Proteomes" id="UP000283872">
    <property type="component" value="Unassembled WGS sequence"/>
</dbReference>
<reference evidence="8 9" key="1">
    <citation type="submission" date="2018-08" db="EMBL/GenBank/DDBJ databases">
        <title>A genome reference for cultivated species of the human gut microbiota.</title>
        <authorList>
            <person name="Zou Y."/>
            <person name="Xue W."/>
            <person name="Luo G."/>
        </authorList>
    </citation>
    <scope>NUCLEOTIDE SEQUENCE [LARGE SCALE GENOMIC DNA]</scope>
    <source>
        <strain evidence="5 12">AF11-14</strain>
        <strain evidence="4 9">AF24-12</strain>
        <strain evidence="7 10">AM42-23AC</strain>
        <strain evidence="6 11">OF03-3</strain>
        <strain evidence="3 8">TF06-40</strain>
    </source>
</reference>
<dbReference type="Proteomes" id="UP000261187">
    <property type="component" value="Unassembled WGS sequence"/>
</dbReference>
<gene>
    <name evidence="4" type="primary">traN</name>
    <name evidence="7" type="ORF">DW916_15505</name>
    <name evidence="5" type="ORF">DWV60_15955</name>
    <name evidence="4" type="ORF">DWY11_13705</name>
    <name evidence="6" type="ORF">DXA63_10320</name>
    <name evidence="3" type="ORF">DXC61_13840</name>
    <name evidence="2" type="ORF">NNC64_14425</name>
</gene>
<dbReference type="EMBL" id="QSFW01000046">
    <property type="protein sequence ID" value="RHA82364.1"/>
    <property type="molecule type" value="Genomic_DNA"/>
</dbReference>
<evidence type="ECO:0000313" key="11">
    <source>
        <dbReference type="Proteomes" id="UP000285604"/>
    </source>
</evidence>
<dbReference type="RefSeq" id="WP_117587568.1">
    <property type="nucleotide sequence ID" value="NZ_CABOGV010000041.1"/>
</dbReference>
<dbReference type="Pfam" id="PF13595">
    <property type="entry name" value="DUF4138"/>
    <property type="match status" value="1"/>
</dbReference>
<evidence type="ECO:0000313" key="3">
    <source>
        <dbReference type="EMBL" id="RGL55400.1"/>
    </source>
</evidence>
<name>A0A3E5DX74_9BACT</name>
<evidence type="ECO:0000313" key="9">
    <source>
        <dbReference type="Proteomes" id="UP000283872"/>
    </source>
</evidence>
<accession>A0A3E5DX74</accession>
<sequence>MKKTTIMFAIMLGVACTASAQKTGKKKAQKSVKTEQVSNVSSDQEERLTLTKEVYPQKEENSNLYHGLTKKLTFDRMIPPHGLEVTYDKTVHILFPASVKYVDLGSEDLIAGKADGAENVIRVKAAVKNFKKETNMSVITEDGSFYTFNVKYAKEPLMLNIEMADFIHDGEAVNRPNNAQEIYLKELGKESPMLVHLIMKSIHKENKRKVKHIGSKRFGIQYLLKGIYVHSDLLYFHTEIKNQSNVPFDVDYITFKVVDKKVAKRTAIQEQVLLPVRAYNYVVRVAGKKTEQTVFCLPKFTIPDDKELVVEMNEKEGGRHQSFVVENSDLVRALTINELSVK</sequence>
<reference evidence="2" key="2">
    <citation type="submission" date="2022-07" db="EMBL/GenBank/DDBJ databases">
        <title>Prevotella copri.</title>
        <authorList>
            <person name="Yang C."/>
        </authorList>
    </citation>
    <scope>NUCLEOTIDE SEQUENCE</scope>
    <source>
        <strain evidence="2">HF2107</strain>
    </source>
</reference>
<comment type="caution">
    <text evidence="4">The sequence shown here is derived from an EMBL/GenBank/DDBJ whole genome shotgun (WGS) entry which is preliminary data.</text>
</comment>
<feature type="signal peptide" evidence="1">
    <location>
        <begin position="1"/>
        <end position="20"/>
    </location>
</feature>
<dbReference type="EMBL" id="QSCI01000047">
    <property type="protein sequence ID" value="RGX93230.1"/>
    <property type="molecule type" value="Genomic_DNA"/>
</dbReference>
<organism evidence="4 9">
    <name type="scientific">Segatella copri</name>
    <dbReference type="NCBI Taxonomy" id="165179"/>
    <lineage>
        <taxon>Bacteria</taxon>
        <taxon>Pseudomonadati</taxon>
        <taxon>Bacteroidota</taxon>
        <taxon>Bacteroidia</taxon>
        <taxon>Bacteroidales</taxon>
        <taxon>Prevotellaceae</taxon>
        <taxon>Segatella</taxon>
    </lineage>
</organism>
<proteinExistence type="predicted"/>
<dbReference type="PROSITE" id="PS51257">
    <property type="entry name" value="PROKAR_LIPOPROTEIN"/>
    <property type="match status" value="1"/>
</dbReference>
<dbReference type="EMBL" id="JANDWZ010000047">
    <property type="protein sequence ID" value="MCP9565724.1"/>
    <property type="molecule type" value="Genomic_DNA"/>
</dbReference>
<dbReference type="NCBIfam" id="TIGR03780">
    <property type="entry name" value="Bac_Flav_CT_N"/>
    <property type="match status" value="1"/>
</dbReference>
<evidence type="ECO:0000313" key="4">
    <source>
        <dbReference type="EMBL" id="RGS11837.1"/>
    </source>
</evidence>
<feature type="chain" id="PRO_5043182810" evidence="1">
    <location>
        <begin position="21"/>
        <end position="342"/>
    </location>
</feature>
<dbReference type="AlphaFoldDB" id="A0A3E5DX74"/>
<dbReference type="EMBL" id="QRVA01000048">
    <property type="protein sequence ID" value="RGS11837.1"/>
    <property type="molecule type" value="Genomic_DNA"/>
</dbReference>
<keyword evidence="1" id="KW-0732">Signal</keyword>
<dbReference type="Proteomes" id="UP000286077">
    <property type="component" value="Unassembled WGS sequence"/>
</dbReference>
<evidence type="ECO:0000313" key="2">
    <source>
        <dbReference type="EMBL" id="MCP9565724.1"/>
    </source>
</evidence>
<evidence type="ECO:0000313" key="12">
    <source>
        <dbReference type="Proteomes" id="UP000286077"/>
    </source>
</evidence>
<evidence type="ECO:0000313" key="7">
    <source>
        <dbReference type="EMBL" id="RHA82364.1"/>
    </source>
</evidence>
<evidence type="ECO:0000313" key="8">
    <source>
        <dbReference type="Proteomes" id="UP000261187"/>
    </source>
</evidence>
<dbReference type="InterPro" id="IPR022298">
    <property type="entry name" value="Conjug_transposon_TraN"/>
</dbReference>
<evidence type="ECO:0000313" key="6">
    <source>
        <dbReference type="EMBL" id="RGX93230.1"/>
    </source>
</evidence>
<evidence type="ECO:0000313" key="5">
    <source>
        <dbReference type="EMBL" id="RGW62678.1"/>
    </source>
</evidence>
<dbReference type="Proteomes" id="UP000284990">
    <property type="component" value="Unassembled WGS sequence"/>
</dbReference>
<dbReference type="EMBL" id="QSAQ01000075">
    <property type="protein sequence ID" value="RGW62678.1"/>
    <property type="molecule type" value="Genomic_DNA"/>
</dbReference>
<dbReference type="Proteomes" id="UP000285604">
    <property type="component" value="Unassembled WGS sequence"/>
</dbReference>
<evidence type="ECO:0000256" key="1">
    <source>
        <dbReference type="SAM" id="SignalP"/>
    </source>
</evidence>
<dbReference type="EMBL" id="QSSA01000040">
    <property type="protein sequence ID" value="RGL55400.1"/>
    <property type="molecule type" value="Genomic_DNA"/>
</dbReference>
<protein>
    <submittedName>
        <fullName evidence="4">Conjugative transposon protein TraN</fullName>
    </submittedName>
</protein>
<dbReference type="Proteomes" id="UP001205531">
    <property type="component" value="Unassembled WGS sequence"/>
</dbReference>
<evidence type="ECO:0000313" key="10">
    <source>
        <dbReference type="Proteomes" id="UP000284990"/>
    </source>
</evidence>